<dbReference type="STRING" id="1189612.A33Q_1937"/>
<proteinExistence type="predicted"/>
<dbReference type="InterPro" id="IPR032710">
    <property type="entry name" value="NTF2-like_dom_sf"/>
</dbReference>
<dbReference type="EMBL" id="ALWO02000031">
    <property type="protein sequence ID" value="EOZ97019.1"/>
    <property type="molecule type" value="Genomic_DNA"/>
</dbReference>
<evidence type="ECO:0000313" key="2">
    <source>
        <dbReference type="Proteomes" id="UP000006073"/>
    </source>
</evidence>
<dbReference type="Proteomes" id="UP000006073">
    <property type="component" value="Unassembled WGS sequence"/>
</dbReference>
<reference evidence="1 2" key="1">
    <citation type="journal article" date="2013" name="Genome Announc.">
        <title>Draft Genome Sequence of Indibacter alkaliphilus Strain LW1T, Isolated from Lonar Lake, a Haloalkaline Lake in the Buldana District of Maharashtra, India.</title>
        <authorList>
            <person name="Singh A."/>
            <person name="Kumar Jangir P."/>
            <person name="Sharma R."/>
            <person name="Singh A."/>
            <person name="Kumar Pinnaka A."/>
            <person name="Shivaji S."/>
        </authorList>
    </citation>
    <scope>NUCLEOTIDE SEQUENCE [LARGE SCALE GENOMIC DNA]</scope>
    <source>
        <strain evidence="2">CCUG 57479 / KCTC 22604 / LW1</strain>
    </source>
</reference>
<protein>
    <submittedName>
        <fullName evidence="1">Lipase/esterase</fullName>
    </submittedName>
</protein>
<dbReference type="AlphaFoldDB" id="S2DDP1"/>
<dbReference type="eggNOG" id="COG0657">
    <property type="taxonomic scope" value="Bacteria"/>
</dbReference>
<evidence type="ECO:0000313" key="1">
    <source>
        <dbReference type="EMBL" id="EOZ97019.1"/>
    </source>
</evidence>
<dbReference type="Gene3D" id="3.10.450.50">
    <property type="match status" value="1"/>
</dbReference>
<gene>
    <name evidence="1" type="ORF">A33Q_1937</name>
</gene>
<comment type="caution">
    <text evidence="1">The sequence shown here is derived from an EMBL/GenBank/DDBJ whole genome shotgun (WGS) entry which is preliminary data.</text>
</comment>
<dbReference type="SUPFAM" id="SSF54427">
    <property type="entry name" value="NTF2-like"/>
    <property type="match status" value="1"/>
</dbReference>
<organism evidence="1 2">
    <name type="scientific">Indibacter alkaliphilus (strain CCUG 57479 / KCTC 22604 / LW1)</name>
    <dbReference type="NCBI Taxonomy" id="1189612"/>
    <lineage>
        <taxon>Bacteria</taxon>
        <taxon>Pseudomonadati</taxon>
        <taxon>Bacteroidota</taxon>
        <taxon>Cytophagia</taxon>
        <taxon>Cytophagales</taxon>
        <taxon>Cyclobacteriaceae</taxon>
    </lineage>
</organism>
<keyword evidence="2" id="KW-1185">Reference proteome</keyword>
<sequence>MVKIFWIERNWQYLDNSLKIKEMKNHIVTVILLFFSFYGYAQGDFRKQTDEAIYQLISDYNTARENKNEELLRSILLIDIDQLVSSGEWRRGLESAVEGMKNSSENNPGERKLEVDQIRYLNQQNAIVDAKYTISSGDGSQRNMWSTFIVVMTPERWMIAAIRNMLPAQN</sequence>
<name>S2DDP1_INDAL</name>
<accession>S2DDP1</accession>